<reference evidence="1 2" key="1">
    <citation type="journal article" date="2018" name="BMC Genomics">
        <title>Genomic comparison of Trypanosoma conorhini and Trypanosoma rangeli to Trypanosoma cruzi strains of high and low virulence.</title>
        <authorList>
            <person name="Bradwell K.R."/>
            <person name="Koparde V.N."/>
            <person name="Matveyev A.V."/>
            <person name="Serrano M.G."/>
            <person name="Alves J.M."/>
            <person name="Parikh H."/>
            <person name="Huang B."/>
            <person name="Lee V."/>
            <person name="Espinosa-Alvarez O."/>
            <person name="Ortiz P.A."/>
            <person name="Costa-Martins A.G."/>
            <person name="Teixeira M.M."/>
            <person name="Buck G.A."/>
        </authorList>
    </citation>
    <scope>NUCLEOTIDE SEQUENCE [LARGE SCALE GENOMIC DNA]</scope>
    <source>
        <strain evidence="1 2">025E</strain>
    </source>
</reference>
<dbReference type="GeneID" id="40318515"/>
<dbReference type="AlphaFoldDB" id="A0A422PI12"/>
<sequence>MQTLRVRHPLLCTSTHMAALKCLMVRCFYLGGCGFHRSVEVVGCMRGLLRCRGLEFCEGLLMGVVDRSVEVVGCMRGPPRLGGLEFCQRLLMGVVDRSVEVVGCM</sequence>
<keyword evidence="2" id="KW-1185">Reference proteome</keyword>
<comment type="caution">
    <text evidence="1">The sequence shown here is derived from an EMBL/GenBank/DDBJ whole genome shotgun (WGS) entry which is preliminary data.</text>
</comment>
<dbReference type="EMBL" id="MKKU01000264">
    <property type="protein sequence ID" value="RNF17365.1"/>
    <property type="molecule type" value="Genomic_DNA"/>
</dbReference>
<name>A0A422PI12_9TRYP</name>
<accession>A0A422PI12</accession>
<proteinExistence type="predicted"/>
<evidence type="ECO:0000313" key="2">
    <source>
        <dbReference type="Proteomes" id="UP000284403"/>
    </source>
</evidence>
<gene>
    <name evidence="1" type="ORF">Tco025E_04904</name>
</gene>
<feature type="non-terminal residue" evidence="1">
    <location>
        <position position="105"/>
    </location>
</feature>
<dbReference type="RefSeq" id="XP_029228114.1">
    <property type="nucleotide sequence ID" value="XM_029371809.1"/>
</dbReference>
<organism evidence="1 2">
    <name type="scientific">Trypanosoma conorhini</name>
    <dbReference type="NCBI Taxonomy" id="83891"/>
    <lineage>
        <taxon>Eukaryota</taxon>
        <taxon>Discoba</taxon>
        <taxon>Euglenozoa</taxon>
        <taxon>Kinetoplastea</taxon>
        <taxon>Metakinetoplastina</taxon>
        <taxon>Trypanosomatida</taxon>
        <taxon>Trypanosomatidae</taxon>
        <taxon>Trypanosoma</taxon>
    </lineage>
</organism>
<dbReference type="Proteomes" id="UP000284403">
    <property type="component" value="Unassembled WGS sequence"/>
</dbReference>
<evidence type="ECO:0000313" key="1">
    <source>
        <dbReference type="EMBL" id="RNF17365.1"/>
    </source>
</evidence>
<protein>
    <submittedName>
        <fullName evidence="1">Uncharacterized protein</fullName>
    </submittedName>
</protein>